<dbReference type="AlphaFoldDB" id="A0A9D5P6Z8"/>
<feature type="transmembrane region" description="Helical" evidence="1">
    <location>
        <begin position="21"/>
        <end position="50"/>
    </location>
</feature>
<evidence type="ECO:0000256" key="1">
    <source>
        <dbReference type="SAM" id="Phobius"/>
    </source>
</evidence>
<sequence length="235" mass="26701">MYHSILLLQSITIPVYQQQEAVWWFIPIIAYAALAGGGAALVVGALIGWFCGEPEPEKGKTIAVLGMKGAGKTQFLANIRNKDYKDYAATIGEEDYEKFNIVLGNRVVSIEGGKDIGGGEELILDYYEDMINSNEIVFFLFNAHDYLNKDNYRKQTQSRLEFVNRHSLESKCTVNVFATFADMFSNDDERNKAYSSIKNSVMGKDYSRLFIPSRFFMQDMRNKKVLMEKLGKIFS</sequence>
<organism evidence="2 3">
    <name type="scientific">Xylanibacter ruminicola</name>
    <name type="common">Prevotella ruminicola</name>
    <dbReference type="NCBI Taxonomy" id="839"/>
    <lineage>
        <taxon>Bacteria</taxon>
        <taxon>Pseudomonadati</taxon>
        <taxon>Bacteroidota</taxon>
        <taxon>Bacteroidia</taxon>
        <taxon>Bacteroidales</taxon>
        <taxon>Prevotellaceae</taxon>
        <taxon>Xylanibacter</taxon>
    </lineage>
</organism>
<evidence type="ECO:0000313" key="2">
    <source>
        <dbReference type="EMBL" id="MBE6270236.1"/>
    </source>
</evidence>
<evidence type="ECO:0000313" key="3">
    <source>
        <dbReference type="Proteomes" id="UP000806522"/>
    </source>
</evidence>
<dbReference type="Proteomes" id="UP000806522">
    <property type="component" value="Unassembled WGS sequence"/>
</dbReference>
<accession>A0A9D5P6Z8</accession>
<dbReference type="Gene3D" id="3.40.50.300">
    <property type="entry name" value="P-loop containing nucleotide triphosphate hydrolases"/>
    <property type="match status" value="1"/>
</dbReference>
<keyword evidence="1" id="KW-0812">Transmembrane</keyword>
<protein>
    <submittedName>
        <fullName evidence="2">Uncharacterized protein</fullName>
    </submittedName>
</protein>
<dbReference type="SUPFAM" id="SSF52540">
    <property type="entry name" value="P-loop containing nucleoside triphosphate hydrolases"/>
    <property type="match status" value="1"/>
</dbReference>
<dbReference type="EMBL" id="SUYC01000004">
    <property type="protein sequence ID" value="MBE6270236.1"/>
    <property type="molecule type" value="Genomic_DNA"/>
</dbReference>
<proteinExistence type="predicted"/>
<keyword evidence="1" id="KW-1133">Transmembrane helix</keyword>
<keyword evidence="1" id="KW-0472">Membrane</keyword>
<name>A0A9D5P6Z8_XYLRU</name>
<dbReference type="InterPro" id="IPR027417">
    <property type="entry name" value="P-loop_NTPase"/>
</dbReference>
<comment type="caution">
    <text evidence="2">The sequence shown here is derived from an EMBL/GenBank/DDBJ whole genome shotgun (WGS) entry which is preliminary data.</text>
</comment>
<reference evidence="2" key="1">
    <citation type="submission" date="2019-04" db="EMBL/GenBank/DDBJ databases">
        <title>Evolution of Biomass-Degrading Anaerobic Consortia Revealed by Metagenomics.</title>
        <authorList>
            <person name="Peng X."/>
        </authorList>
    </citation>
    <scope>NUCLEOTIDE SEQUENCE</scope>
    <source>
        <strain evidence="2">SIG140</strain>
    </source>
</reference>
<gene>
    <name evidence="2" type="ORF">E7101_04725</name>
</gene>